<feature type="region of interest" description="Disordered" evidence="1">
    <location>
        <begin position="805"/>
        <end position="977"/>
    </location>
</feature>
<evidence type="ECO:0000259" key="2">
    <source>
        <dbReference type="SMART" id="SM01312"/>
    </source>
</evidence>
<evidence type="ECO:0000256" key="1">
    <source>
        <dbReference type="SAM" id="MobiDB-lite"/>
    </source>
</evidence>
<feature type="compositionally biased region" description="Polar residues" evidence="1">
    <location>
        <begin position="851"/>
        <end position="862"/>
    </location>
</feature>
<proteinExistence type="predicted"/>
<dbReference type="Pfam" id="PF14474">
    <property type="entry name" value="RTC4"/>
    <property type="match status" value="1"/>
</dbReference>
<feature type="compositionally biased region" description="Polar residues" evidence="1">
    <location>
        <begin position="246"/>
        <end position="259"/>
    </location>
</feature>
<dbReference type="Proteomes" id="UP000836402">
    <property type="component" value="Unassembled WGS sequence"/>
</dbReference>
<reference evidence="3" key="3">
    <citation type="submission" date="2020-10" db="EMBL/GenBank/DDBJ databases">
        <authorList>
            <person name="Sedaghatjoo S."/>
        </authorList>
    </citation>
    <scope>NUCLEOTIDE SEQUENCE</scope>
    <source>
        <strain evidence="3">AZH3</strain>
    </source>
</reference>
<gene>
    <name evidence="4" type="ORF">A4X03_0g4389</name>
    <name evidence="3" type="ORF">JKIAZH3_G3082</name>
</gene>
<organism evidence="4 5">
    <name type="scientific">Tilletia caries</name>
    <name type="common">wheat bunt fungus</name>
    <dbReference type="NCBI Taxonomy" id="13290"/>
    <lineage>
        <taxon>Eukaryota</taxon>
        <taxon>Fungi</taxon>
        <taxon>Dikarya</taxon>
        <taxon>Basidiomycota</taxon>
        <taxon>Ustilaginomycotina</taxon>
        <taxon>Exobasidiomycetes</taxon>
        <taxon>Tilletiales</taxon>
        <taxon>Tilletiaceae</taxon>
        <taxon>Tilletia</taxon>
    </lineage>
</organism>
<feature type="region of interest" description="Disordered" evidence="1">
    <location>
        <begin position="1032"/>
        <end position="1144"/>
    </location>
</feature>
<feature type="region of interest" description="Disordered" evidence="1">
    <location>
        <begin position="156"/>
        <end position="259"/>
    </location>
</feature>
<feature type="region of interest" description="Disordered" evidence="1">
    <location>
        <begin position="550"/>
        <end position="792"/>
    </location>
</feature>
<feature type="compositionally biased region" description="Polar residues" evidence="1">
    <location>
        <begin position="44"/>
        <end position="69"/>
    </location>
</feature>
<accession>A0A177UJ34</accession>
<feature type="compositionally biased region" description="Basic and acidic residues" evidence="1">
    <location>
        <begin position="768"/>
        <end position="781"/>
    </location>
</feature>
<feature type="compositionally biased region" description="Low complexity" evidence="1">
    <location>
        <begin position="883"/>
        <end position="892"/>
    </location>
</feature>
<feature type="region of interest" description="Disordered" evidence="1">
    <location>
        <begin position="25"/>
        <end position="135"/>
    </location>
</feature>
<reference evidence="4" key="1">
    <citation type="submission" date="2016-04" db="EMBL/GenBank/DDBJ databases">
        <authorList>
            <person name="Nguyen H.D."/>
            <person name="Kesanakurti P."/>
            <person name="Cullis J."/>
            <person name="Levesque C.A."/>
            <person name="Hambleton S."/>
        </authorList>
    </citation>
    <scope>NUCLEOTIDE SEQUENCE</scope>
    <source>
        <strain evidence="4">DAOMC 238032</strain>
    </source>
</reference>
<feature type="compositionally biased region" description="Polar residues" evidence="1">
    <location>
        <begin position="721"/>
        <end position="759"/>
    </location>
</feature>
<feature type="compositionally biased region" description="Basic and acidic residues" evidence="1">
    <location>
        <begin position="592"/>
        <end position="601"/>
    </location>
</feature>
<evidence type="ECO:0000313" key="6">
    <source>
        <dbReference type="Proteomes" id="UP000836402"/>
    </source>
</evidence>
<feature type="compositionally biased region" description="Low complexity" evidence="1">
    <location>
        <begin position="1111"/>
        <end position="1121"/>
    </location>
</feature>
<feature type="domain" description="Restriction of telomere capping protein 4 C-terminal" evidence="2">
    <location>
        <begin position="391"/>
        <end position="535"/>
    </location>
</feature>
<evidence type="ECO:0000313" key="4">
    <source>
        <dbReference type="EMBL" id="KAE8258404.1"/>
    </source>
</evidence>
<dbReference type="EMBL" id="CAJHJG010002454">
    <property type="protein sequence ID" value="CAD6920325.1"/>
    <property type="molecule type" value="Genomic_DNA"/>
</dbReference>
<dbReference type="AlphaFoldDB" id="A0A177UJ34"/>
<dbReference type="Proteomes" id="UP000077671">
    <property type="component" value="Unassembled WGS sequence"/>
</dbReference>
<dbReference type="SMART" id="SM01312">
    <property type="entry name" value="RTC4"/>
    <property type="match status" value="1"/>
</dbReference>
<feature type="compositionally biased region" description="Basic residues" evidence="1">
    <location>
        <begin position="603"/>
        <end position="614"/>
    </location>
</feature>
<reference evidence="4" key="2">
    <citation type="journal article" date="2019" name="IMA Fungus">
        <title>Genome sequencing and comparison of five Tilletia species to identify candidate genes for the detection of regulated species infecting wheat.</title>
        <authorList>
            <person name="Nguyen H.D.T."/>
            <person name="Sultana T."/>
            <person name="Kesanakurti P."/>
            <person name="Hambleton S."/>
        </authorList>
    </citation>
    <scope>NUCLEOTIDE SEQUENCE</scope>
    <source>
        <strain evidence="4">DAOMC 238032</strain>
    </source>
</reference>
<feature type="compositionally biased region" description="Low complexity" evidence="1">
    <location>
        <begin position="106"/>
        <end position="124"/>
    </location>
</feature>
<dbReference type="InterPro" id="IPR028094">
    <property type="entry name" value="RTC4_C"/>
</dbReference>
<feature type="compositionally biased region" description="Polar residues" evidence="1">
    <location>
        <begin position="1059"/>
        <end position="1077"/>
    </location>
</feature>
<evidence type="ECO:0000313" key="3">
    <source>
        <dbReference type="EMBL" id="CAD6920325.1"/>
    </source>
</evidence>
<protein>
    <recommendedName>
        <fullName evidence="2">Restriction of telomere capping protein 4 C-terminal domain-containing protein</fullName>
    </recommendedName>
</protein>
<keyword evidence="6" id="KW-1185">Reference proteome</keyword>
<comment type="caution">
    <text evidence="4">The sequence shown here is derived from an EMBL/GenBank/DDBJ whole genome shotgun (WGS) entry which is preliminary data.</text>
</comment>
<sequence length="1144" mass="122645">MEFDAFERGGVGRKPVMSQLQVPLRQGELYPEQPSISRPAGSSYKFSTIQIPDQTQSQPLPDTSRSATFQRPEPLPDFTLKPGREAPKRQGRTQSRELSAGPSIKPASFSGSSSTSTAPSSNAAVVGNGSMPASSPRAANFAVIIEATSSPVGAVTEAIQNSRKRAPSASQGAPSKRKREAPANRIASGTGEGSGKETAASDADEDDPPSDDTKDQLWVLPPSSQNPKGKAKAKPKGKGAASSKPDATQFQRPSQLASFLTPNSAESYSDLLAEVKSELKAGAARKAKLAKDSIVPEKVTDLVACPFCPTPWPKKPSPRLIRLMQPLLDRYNKNLKVESTARMGMCSLHNEEASIIPQGKAKGWPSAQKFDWSKWEALFFTGGAKQEHQWIMRQMCDRVRNPSSSPWLKACQEKAVKEGARTVTSAKGLMETMEAEQTGYFGEVGASKMLEWLRRAFIDQRIPDSNNPYPDADLRLDADDKQASLHPLNSTSFISRCLVPELACCFIRVREKCGPEEADQIRLESSAYGNAIFPLLAEVDVGQFLDFDLDNDSDDAGGTPPSSANRRTAPDTPSRRSKRIEATAGSSPAAKGQKENREGSQRSKPRLSQTRRGRKVADSDSDDADKSVEFVAASRNDGEGSRPFRPKARPFQRTASTNSAVNSIYDSDGDTSMPSGSQPSRPRPVPKRRVAASVDVDSDVETVEISSFKKVAGKQRREQSADYSSSQMVTGPSQSHNGGRTAGSSKAPAQSDMFGSSQEPIPLLGSDDSDRQKNGHPERSRPPPATAGAQSYFLDRGAFFDVSMADSEGIHPASQSSAGDARFEAPSSAQPPRARNRERSTGGPVDEQWFRSGNCTPGSAPNVSPPLDRHGGGRMHDVPQGAGLDTQSQSQGDGDGDSDGHSSSLDAPGSDDPEYCRIGSYAQVQQHNPATRLPGLPNSSVTPDMASGRNNGPILRKDTPPLRAASGSHMPAPFGNVYHQRSLSGRETQARTDDCGSSQMVDAGYSASQFPATQLQQMSFIAQGQPQVEVKETYQPASVPPMSWRGNHQVHASYKPTYEQGNAPPSSSQLMSNSAVRSQREEEDGDEGPYPPMISPSQRRAQQGAAYTANSAGGPSSSGSSWEVHNMARAGGQKGAKQRGGRDL</sequence>
<evidence type="ECO:0000313" key="5">
    <source>
        <dbReference type="Proteomes" id="UP000077671"/>
    </source>
</evidence>
<feature type="compositionally biased region" description="Basic and acidic residues" evidence="1">
    <location>
        <begin position="867"/>
        <end position="877"/>
    </location>
</feature>
<name>A0A177UJ34_9BASI</name>
<dbReference type="EMBL" id="LWDD02000590">
    <property type="protein sequence ID" value="KAE8258404.1"/>
    <property type="molecule type" value="Genomic_DNA"/>
</dbReference>
<feature type="compositionally biased region" description="Polar residues" evidence="1">
    <location>
        <begin position="653"/>
        <end position="678"/>
    </location>
</feature>